<reference evidence="2" key="1">
    <citation type="submission" date="2020-03" db="EMBL/GenBank/DDBJ databases">
        <title>Draft Genome Sequence of Cylindrodendrum hubeiense.</title>
        <authorList>
            <person name="Buettner E."/>
            <person name="Kellner H."/>
        </authorList>
    </citation>
    <scope>NUCLEOTIDE SEQUENCE</scope>
    <source>
        <strain evidence="2">IHI 201604</strain>
    </source>
</reference>
<accession>A0A9P5HB76</accession>
<protein>
    <submittedName>
        <fullName evidence="2">Uncharacterized protein</fullName>
    </submittedName>
</protein>
<keyword evidence="3" id="KW-1185">Reference proteome</keyword>
<proteinExistence type="predicted"/>
<dbReference type="AlphaFoldDB" id="A0A9P5HB76"/>
<evidence type="ECO:0000313" key="2">
    <source>
        <dbReference type="EMBL" id="KAF7553952.1"/>
    </source>
</evidence>
<feature type="region of interest" description="Disordered" evidence="1">
    <location>
        <begin position="115"/>
        <end position="154"/>
    </location>
</feature>
<comment type="caution">
    <text evidence="2">The sequence shown here is derived from an EMBL/GenBank/DDBJ whole genome shotgun (WGS) entry which is preliminary data.</text>
</comment>
<organism evidence="2 3">
    <name type="scientific">Cylindrodendrum hubeiense</name>
    <dbReference type="NCBI Taxonomy" id="595255"/>
    <lineage>
        <taxon>Eukaryota</taxon>
        <taxon>Fungi</taxon>
        <taxon>Dikarya</taxon>
        <taxon>Ascomycota</taxon>
        <taxon>Pezizomycotina</taxon>
        <taxon>Sordariomycetes</taxon>
        <taxon>Hypocreomycetidae</taxon>
        <taxon>Hypocreales</taxon>
        <taxon>Nectriaceae</taxon>
        <taxon>Cylindrodendrum</taxon>
    </lineage>
</organism>
<name>A0A9P5HB76_9HYPO</name>
<sequence>MEPSASPRHRRLVGAATPLGDVLARAGRLLERRLIGVVSHGRTAGSSQGWRREIGAGAARRPGLRRFPAGIEGPDAKNLRSTWPAASSFMDRSKTSMRCCRSGFRLDALHDTASIGANSQRSATRISPIPHVPSRPSIPSSHQPTPPQLSNPAS</sequence>
<gene>
    <name evidence="2" type="ORF">G7Z17_g3283</name>
</gene>
<dbReference type="Proteomes" id="UP000722485">
    <property type="component" value="Unassembled WGS sequence"/>
</dbReference>
<evidence type="ECO:0000256" key="1">
    <source>
        <dbReference type="SAM" id="MobiDB-lite"/>
    </source>
</evidence>
<feature type="compositionally biased region" description="Pro residues" evidence="1">
    <location>
        <begin position="144"/>
        <end position="154"/>
    </location>
</feature>
<feature type="compositionally biased region" description="Polar residues" evidence="1">
    <location>
        <begin position="115"/>
        <end position="125"/>
    </location>
</feature>
<evidence type="ECO:0000313" key="3">
    <source>
        <dbReference type="Proteomes" id="UP000722485"/>
    </source>
</evidence>
<dbReference type="EMBL" id="JAANBB010000039">
    <property type="protein sequence ID" value="KAF7553952.1"/>
    <property type="molecule type" value="Genomic_DNA"/>
</dbReference>